<evidence type="ECO:0000256" key="2">
    <source>
        <dbReference type="ARBA" id="ARBA00022741"/>
    </source>
</evidence>
<evidence type="ECO:0000313" key="6">
    <source>
        <dbReference type="EMBL" id="KAG5188486.1"/>
    </source>
</evidence>
<comment type="similarity">
    <text evidence="1 4">Belongs to the AAA ATPase family.</text>
</comment>
<dbReference type="GO" id="GO:0005524">
    <property type="term" value="F:ATP binding"/>
    <property type="evidence" value="ECO:0007669"/>
    <property type="project" value="UniProtKB-KW"/>
</dbReference>
<evidence type="ECO:0000256" key="3">
    <source>
        <dbReference type="ARBA" id="ARBA00022840"/>
    </source>
</evidence>
<dbReference type="PANTHER" id="PTHR23077:SF12">
    <property type="entry name" value="PEROXISOMAL ATPASE PEX1"/>
    <property type="match status" value="1"/>
</dbReference>
<name>A0A836CM64_9STRA</name>
<dbReference type="OrthoDB" id="2187at2759"/>
<protein>
    <submittedName>
        <fullName evidence="6">P-loop containing nucleoside triphosphate hydrolase protein</fullName>
    </submittedName>
</protein>
<dbReference type="SMART" id="SM00382">
    <property type="entry name" value="AAA"/>
    <property type="match status" value="1"/>
</dbReference>
<dbReference type="Proteomes" id="UP000664859">
    <property type="component" value="Unassembled WGS sequence"/>
</dbReference>
<dbReference type="Gene3D" id="1.10.8.60">
    <property type="match status" value="1"/>
</dbReference>
<dbReference type="GO" id="GO:0005829">
    <property type="term" value="C:cytosol"/>
    <property type="evidence" value="ECO:0007669"/>
    <property type="project" value="TreeGrafter"/>
</dbReference>
<dbReference type="AlphaFoldDB" id="A0A836CM64"/>
<organism evidence="6 7">
    <name type="scientific">Tribonema minus</name>
    <dbReference type="NCBI Taxonomy" id="303371"/>
    <lineage>
        <taxon>Eukaryota</taxon>
        <taxon>Sar</taxon>
        <taxon>Stramenopiles</taxon>
        <taxon>Ochrophyta</taxon>
        <taxon>PX clade</taxon>
        <taxon>Xanthophyceae</taxon>
        <taxon>Tribonematales</taxon>
        <taxon>Tribonemataceae</taxon>
        <taxon>Tribonema</taxon>
    </lineage>
</organism>
<feature type="domain" description="AAA+ ATPase" evidence="5">
    <location>
        <begin position="65"/>
        <end position="201"/>
    </location>
</feature>
<keyword evidence="3 4" id="KW-0067">ATP-binding</keyword>
<dbReference type="InterPro" id="IPR003960">
    <property type="entry name" value="ATPase_AAA_CS"/>
</dbReference>
<evidence type="ECO:0000256" key="1">
    <source>
        <dbReference type="ARBA" id="ARBA00006914"/>
    </source>
</evidence>
<dbReference type="GO" id="GO:0005778">
    <property type="term" value="C:peroxisomal membrane"/>
    <property type="evidence" value="ECO:0007669"/>
    <property type="project" value="TreeGrafter"/>
</dbReference>
<dbReference type="InterPro" id="IPR050168">
    <property type="entry name" value="AAA_ATPase_domain"/>
</dbReference>
<evidence type="ECO:0000313" key="7">
    <source>
        <dbReference type="Proteomes" id="UP000664859"/>
    </source>
</evidence>
<feature type="non-terminal residue" evidence="6">
    <location>
        <position position="1"/>
    </location>
</feature>
<dbReference type="FunFam" id="3.40.50.300:FF:000149">
    <property type="entry name" value="Nuclear valosin-containing protein-like"/>
    <property type="match status" value="1"/>
</dbReference>
<reference evidence="6" key="1">
    <citation type="submission" date="2021-02" db="EMBL/GenBank/DDBJ databases">
        <title>First Annotated Genome of the Yellow-green Alga Tribonema minus.</title>
        <authorList>
            <person name="Mahan K.M."/>
        </authorList>
    </citation>
    <scope>NUCLEOTIDE SEQUENCE</scope>
    <source>
        <strain evidence="6">UTEX B ZZ1240</strain>
    </source>
</reference>
<evidence type="ECO:0000259" key="5">
    <source>
        <dbReference type="SMART" id="SM00382"/>
    </source>
</evidence>
<dbReference type="InterPro" id="IPR003959">
    <property type="entry name" value="ATPase_AAA_core"/>
</dbReference>
<dbReference type="Gene3D" id="3.40.50.300">
    <property type="entry name" value="P-loop containing nucleotide triphosphate hydrolases"/>
    <property type="match status" value="1"/>
</dbReference>
<dbReference type="GO" id="GO:0016558">
    <property type="term" value="P:protein import into peroxisome matrix"/>
    <property type="evidence" value="ECO:0007669"/>
    <property type="project" value="TreeGrafter"/>
</dbReference>
<dbReference type="PANTHER" id="PTHR23077">
    <property type="entry name" value="AAA-FAMILY ATPASE"/>
    <property type="match status" value="1"/>
</dbReference>
<keyword evidence="7" id="KW-1185">Reference proteome</keyword>
<dbReference type="Pfam" id="PF00004">
    <property type="entry name" value="AAA"/>
    <property type="match status" value="1"/>
</dbReference>
<dbReference type="EMBL" id="JAFCMP010000068">
    <property type="protein sequence ID" value="KAG5188486.1"/>
    <property type="molecule type" value="Genomic_DNA"/>
</dbReference>
<dbReference type="InterPro" id="IPR003593">
    <property type="entry name" value="AAA+_ATPase"/>
</dbReference>
<keyword evidence="6" id="KW-0378">Hydrolase</keyword>
<keyword evidence="2 4" id="KW-0547">Nucleotide-binding</keyword>
<dbReference type="InterPro" id="IPR027417">
    <property type="entry name" value="P-loop_NTPase"/>
</dbReference>
<dbReference type="SUPFAM" id="SSF52540">
    <property type="entry name" value="P-loop containing nucleoside triphosphate hydrolases"/>
    <property type="match status" value="1"/>
</dbReference>
<accession>A0A836CM64</accession>
<sequence>VTQTDITAALDGFTPEALAAARLTAPSRRGWGDVGGLAGVRAALRDLLELPVRYRRLVECAPCRLPTGALLYGPPGCGKTLLAGAAAAECGLNFLSVKGPEVLDKYIGASEQAVRGLFARATAAAPCLLFFDEFEALAPRRGSDNTGVTDRVVNQLLTFLDGVEGLAGVYVLAATSRPDMLDPALLRPGRLDRQLYCGFPSAQERLEIIRAMAKPLSLEAGALEALEEGAQAAAAAAFTGADLQVREASDLSFSNMKGDGIWQVNAAQLPRRACLTTWVA</sequence>
<evidence type="ECO:0000256" key="4">
    <source>
        <dbReference type="RuleBase" id="RU003651"/>
    </source>
</evidence>
<gene>
    <name evidence="6" type="ORF">JKP88DRAFT_161240</name>
</gene>
<dbReference type="GO" id="GO:0016887">
    <property type="term" value="F:ATP hydrolysis activity"/>
    <property type="evidence" value="ECO:0007669"/>
    <property type="project" value="InterPro"/>
</dbReference>
<proteinExistence type="inferred from homology"/>
<dbReference type="PROSITE" id="PS00674">
    <property type="entry name" value="AAA"/>
    <property type="match status" value="1"/>
</dbReference>
<comment type="caution">
    <text evidence="6">The sequence shown here is derived from an EMBL/GenBank/DDBJ whole genome shotgun (WGS) entry which is preliminary data.</text>
</comment>